<organism evidence="3 4">
    <name type="scientific">Bradyrhizobium elkanii</name>
    <dbReference type="NCBI Taxonomy" id="29448"/>
    <lineage>
        <taxon>Bacteria</taxon>
        <taxon>Pseudomonadati</taxon>
        <taxon>Pseudomonadota</taxon>
        <taxon>Alphaproteobacteria</taxon>
        <taxon>Hyphomicrobiales</taxon>
        <taxon>Nitrobacteraceae</taxon>
        <taxon>Bradyrhizobium</taxon>
    </lineage>
</organism>
<dbReference type="Proteomes" id="UP000673383">
    <property type="component" value="Unassembled WGS sequence"/>
</dbReference>
<dbReference type="Gene3D" id="3.40.50.2300">
    <property type="match status" value="1"/>
</dbReference>
<evidence type="ECO:0000256" key="1">
    <source>
        <dbReference type="ARBA" id="ARBA00022553"/>
    </source>
</evidence>
<gene>
    <name evidence="3" type="ORF">JOH49_009059</name>
</gene>
<evidence type="ECO:0000256" key="2">
    <source>
        <dbReference type="PROSITE-ProRule" id="PRU00169"/>
    </source>
</evidence>
<dbReference type="PROSITE" id="PS50110">
    <property type="entry name" value="RESPONSE_REGULATORY"/>
    <property type="match status" value="1"/>
</dbReference>
<proteinExistence type="predicted"/>
<keyword evidence="1 2" id="KW-0597">Phosphoprotein</keyword>
<dbReference type="SMART" id="SM00448">
    <property type="entry name" value="REC"/>
    <property type="match status" value="1"/>
</dbReference>
<dbReference type="GO" id="GO:0000160">
    <property type="term" value="P:phosphorelay signal transduction system"/>
    <property type="evidence" value="ECO:0007669"/>
    <property type="project" value="InterPro"/>
</dbReference>
<dbReference type="InterPro" id="IPR050595">
    <property type="entry name" value="Bact_response_regulator"/>
</dbReference>
<dbReference type="InterPro" id="IPR011006">
    <property type="entry name" value="CheY-like_superfamily"/>
</dbReference>
<protein>
    <submittedName>
        <fullName evidence="3">FixJ family two-component response regulator</fullName>
    </submittedName>
</protein>
<dbReference type="Pfam" id="PF00072">
    <property type="entry name" value="Response_reg"/>
    <property type="match status" value="1"/>
</dbReference>
<evidence type="ECO:0000313" key="4">
    <source>
        <dbReference type="Proteomes" id="UP000673383"/>
    </source>
</evidence>
<dbReference type="AlphaFoldDB" id="A0A8I1YJP8"/>
<feature type="modified residue" description="4-aspartylphosphate" evidence="2">
    <location>
        <position position="56"/>
    </location>
</feature>
<name>A0A8I1YJP8_BRAEL</name>
<evidence type="ECO:0000313" key="3">
    <source>
        <dbReference type="EMBL" id="MBP1299306.1"/>
    </source>
</evidence>
<dbReference type="SUPFAM" id="SSF52172">
    <property type="entry name" value="CheY-like"/>
    <property type="match status" value="1"/>
</dbReference>
<accession>A0A8I1YJP8</accession>
<dbReference type="PANTHER" id="PTHR44591:SF25">
    <property type="entry name" value="CHEMOTAXIS TWO-COMPONENT RESPONSE REGULATOR"/>
    <property type="match status" value="1"/>
</dbReference>
<comment type="caution">
    <text evidence="3">The sequence shown here is derived from an EMBL/GenBank/DDBJ whole genome shotgun (WGS) entry which is preliminary data.</text>
</comment>
<dbReference type="RefSeq" id="WP_028343994.1">
    <property type="nucleotide sequence ID" value="NZ_CP126029.1"/>
</dbReference>
<sequence>MAQIAPRIAVVDDDPAVLKALARLLRSRAFDVKTYESGQDFLAALPHGLPECVIVDLQMPVMNGLELHQHLVRNGIRISTIMITAHGDSALRERYEDAGLVAFLLKPLQDSSLFAAIENAIGGSRSGG</sequence>
<dbReference type="PANTHER" id="PTHR44591">
    <property type="entry name" value="STRESS RESPONSE REGULATOR PROTEIN 1"/>
    <property type="match status" value="1"/>
</dbReference>
<dbReference type="EMBL" id="JAFICZ010000001">
    <property type="protein sequence ID" value="MBP1299306.1"/>
    <property type="molecule type" value="Genomic_DNA"/>
</dbReference>
<reference evidence="3" key="1">
    <citation type="submission" date="2021-02" db="EMBL/GenBank/DDBJ databases">
        <title>Genomic Encyclopedia of Type Strains, Phase IV (KMG-V): Genome sequencing to study the core and pangenomes of soil and plant-associated prokaryotes.</title>
        <authorList>
            <person name="Whitman W."/>
        </authorList>
    </citation>
    <scope>NUCLEOTIDE SEQUENCE</scope>
    <source>
        <strain evidence="3">USDA 406</strain>
    </source>
</reference>
<dbReference type="InterPro" id="IPR001789">
    <property type="entry name" value="Sig_transdc_resp-reg_receiver"/>
</dbReference>